<keyword evidence="10" id="KW-0732">Signal</keyword>
<feature type="compositionally biased region" description="Polar residues" evidence="9">
    <location>
        <begin position="949"/>
        <end position="983"/>
    </location>
</feature>
<dbReference type="InterPro" id="IPR034193">
    <property type="entry name" value="PCSK9_ProteinaseK-like"/>
</dbReference>
<feature type="compositionally biased region" description="Low complexity" evidence="9">
    <location>
        <begin position="457"/>
        <end position="466"/>
    </location>
</feature>
<dbReference type="InterPro" id="IPR022398">
    <property type="entry name" value="Peptidase_S8_His-AS"/>
</dbReference>
<feature type="compositionally biased region" description="Polar residues" evidence="9">
    <location>
        <begin position="820"/>
        <end position="841"/>
    </location>
</feature>
<dbReference type="InterPro" id="IPR000209">
    <property type="entry name" value="Peptidase_S8/S53_dom"/>
</dbReference>
<feature type="active site" description="Charge relay system" evidence="7">
    <location>
        <position position="200"/>
    </location>
</feature>
<accession>A0ABD3M021</accession>
<dbReference type="InterPro" id="IPR050131">
    <property type="entry name" value="Peptidase_S8_subtilisin-like"/>
</dbReference>
<evidence type="ECO:0000256" key="1">
    <source>
        <dbReference type="ARBA" id="ARBA00011073"/>
    </source>
</evidence>
<dbReference type="GO" id="GO:0004252">
    <property type="term" value="F:serine-type endopeptidase activity"/>
    <property type="evidence" value="ECO:0007669"/>
    <property type="project" value="UniProtKB-UniRule"/>
</dbReference>
<feature type="compositionally biased region" description="Polar residues" evidence="9">
    <location>
        <begin position="474"/>
        <end position="503"/>
    </location>
</feature>
<organism evidence="12 13">
    <name type="scientific">Discostella pseudostelligera</name>
    <dbReference type="NCBI Taxonomy" id="259834"/>
    <lineage>
        <taxon>Eukaryota</taxon>
        <taxon>Sar</taxon>
        <taxon>Stramenopiles</taxon>
        <taxon>Ochrophyta</taxon>
        <taxon>Bacillariophyta</taxon>
        <taxon>Coscinodiscophyceae</taxon>
        <taxon>Thalassiosirophycidae</taxon>
        <taxon>Stephanodiscales</taxon>
        <taxon>Stephanodiscaceae</taxon>
        <taxon>Discostella</taxon>
    </lineage>
</organism>
<evidence type="ECO:0000313" key="13">
    <source>
        <dbReference type="Proteomes" id="UP001530293"/>
    </source>
</evidence>
<feature type="active site" description="Charge relay system" evidence="7">
    <location>
        <position position="396"/>
    </location>
</feature>
<dbReference type="PROSITE" id="PS00137">
    <property type="entry name" value="SUBTILASE_HIS"/>
    <property type="match status" value="1"/>
</dbReference>
<evidence type="ECO:0000259" key="11">
    <source>
        <dbReference type="Pfam" id="PF00082"/>
    </source>
</evidence>
<feature type="active site" description="Charge relay system" evidence="7">
    <location>
        <position position="237"/>
    </location>
</feature>
<dbReference type="AlphaFoldDB" id="A0ABD3M021"/>
<feature type="compositionally biased region" description="Polar residues" evidence="9">
    <location>
        <begin position="900"/>
        <end position="916"/>
    </location>
</feature>
<evidence type="ECO:0000256" key="7">
    <source>
        <dbReference type="PROSITE-ProRule" id="PRU01240"/>
    </source>
</evidence>
<dbReference type="Proteomes" id="UP001530293">
    <property type="component" value="Unassembled WGS sequence"/>
</dbReference>
<feature type="compositionally biased region" description="Polar residues" evidence="9">
    <location>
        <begin position="772"/>
        <end position="798"/>
    </location>
</feature>
<feature type="compositionally biased region" description="Low complexity" evidence="9">
    <location>
        <begin position="842"/>
        <end position="855"/>
    </location>
</feature>
<keyword evidence="4 7" id="KW-0720">Serine protease</keyword>
<feature type="region of interest" description="Disordered" evidence="9">
    <location>
        <begin position="32"/>
        <end position="54"/>
    </location>
</feature>
<comment type="caution">
    <text evidence="12">The sequence shown here is derived from an EMBL/GenBank/DDBJ whole genome shotgun (WGS) entry which is preliminary data.</text>
</comment>
<protein>
    <recommendedName>
        <fullName evidence="6">subtilisin</fullName>
        <ecNumber evidence="6">3.4.21.62</ecNumber>
    </recommendedName>
</protein>
<feature type="signal peptide" evidence="10">
    <location>
        <begin position="1"/>
        <end position="32"/>
    </location>
</feature>
<evidence type="ECO:0000256" key="6">
    <source>
        <dbReference type="ARBA" id="ARBA00023619"/>
    </source>
</evidence>
<comment type="catalytic activity">
    <reaction evidence="5">
        <text>Hydrolysis of proteins with broad specificity for peptide bonds, and a preference for a large uncharged residue in P1. Hydrolyzes peptide amides.</text>
        <dbReference type="EC" id="3.4.21.62"/>
    </reaction>
</comment>
<dbReference type="Gene3D" id="3.40.50.200">
    <property type="entry name" value="Peptidase S8/S53 domain"/>
    <property type="match status" value="1"/>
</dbReference>
<evidence type="ECO:0000256" key="2">
    <source>
        <dbReference type="ARBA" id="ARBA00022670"/>
    </source>
</evidence>
<dbReference type="FunFam" id="3.40.50.200:FF:000016">
    <property type="entry name" value="Proprotein convertase subtilisin/kexin type 9"/>
    <property type="match status" value="1"/>
</dbReference>
<feature type="compositionally biased region" description="Polar residues" evidence="9">
    <location>
        <begin position="616"/>
        <end position="631"/>
    </location>
</feature>
<evidence type="ECO:0000256" key="5">
    <source>
        <dbReference type="ARBA" id="ARBA00023529"/>
    </source>
</evidence>
<feature type="chain" id="PRO_5044849218" description="subtilisin" evidence="10">
    <location>
        <begin position="33"/>
        <end position="1125"/>
    </location>
</feature>
<sequence>MIGTVGGGGGPIHKVLVIAVAILASTIQHATGADSSSDNVIPPKRSHRKNLSLTDSRSTSTTYLITFTDEEEVIDPTKRCEALAKALGAKLNHVYKYAIKGCSLILPPGEAQEAYMALSNYDAIDTVEFDRPIYPAVYYEGEEASSSPGNIFDLSPIAPGVQASAVAPSWGLDRINQCTLPLDDTVTKQNAEGVKVYIIDTGIYAEHQEFANGVIGPEDCHKSIFPNEDPLTDVNGHGTHVAGTACGAQYGVSDNCTLCAVKVFNATGHGTVGGAIAGIDHVVSQCTNATTGGSRCVVNLSLTSKYVQSFDTSVANAVAKGVVMVVAAGNNASDACVNTSPASTASAFTVGATSITDKRSSFSNWGKCVDVYAPGSSIISASIDDSTASTTKSGTSMASPHVAGIAAAIRSSNPTWNATQVRDAIVKSAAAIPQGLFLATVDDVNCTSLPTTPPSNSPTTTTASPTPTKPTPNQPSFNPTTVQPTSNTTRSARPTLYPTSAQPTTCTNGTAVEIKITTDKFPLETAWTITHKCGAGSINSPPYTAPSTLYSTNLCLTRCSSYKFTITDSYGDGLCCDWGNGGYEIIVDGSSVHSGGEFFESKTELFEKPTDRPSLRPSSSPTASNHPTFNPTISFEPTPFPTISLHPTITSDPTNFPTLNPTPAPTPCPAGTDFEVKIRTDNFPNETAWTLSHKCGAGAIINSPNYTAPLTLHSSKICLPSCVSYKFTITDSYGDGLCCNSGDGSYELLVDGRIVHTGGQFLGSETTFIHQSTNHPSFRPSSAATDLPTNTPSYSSRPTFIPPSAPTTSNPTSTEGKPTLNPSSAPQSFKPTNTDQPTLSRTPSAPTTSNPTSASGKPTLNPSSAPQSFKPTNTDQPTLSRTPSAPTTSNPTSTEGKPTLNPSSAPQSFKPTNTDQPTISRTPSTTTTSNPTSTEGKPTYIPSPALPTYNPTTSYQPTISRTPSALTTSNPTGTEGQPTFNPSSAPPTFKPTKTDQPTLSPIRADRASSKPTNPIPTLSTCTDGTNVEVKIKTDMFPQETAWTITHQCGAGTITNSPPYTAAITLYSTKLCLPKCSSYKFTITDSQGDGLCCKWGTGRYDILVDGWIVHSGGYFLDSETKVFGPA</sequence>
<dbReference type="PRINTS" id="PR00723">
    <property type="entry name" value="SUBTILISIN"/>
</dbReference>
<feature type="compositionally biased region" description="Low complexity" evidence="9">
    <location>
        <begin position="882"/>
        <end position="894"/>
    </location>
</feature>
<dbReference type="Gene3D" id="3.30.70.80">
    <property type="entry name" value="Peptidase S8 propeptide/proteinase inhibitor I9"/>
    <property type="match status" value="1"/>
</dbReference>
<feature type="region of interest" description="Disordered" evidence="9">
    <location>
        <begin position="603"/>
        <end position="631"/>
    </location>
</feature>
<feature type="compositionally biased region" description="Low complexity" evidence="9">
    <location>
        <begin position="917"/>
        <end position="934"/>
    </location>
</feature>
<dbReference type="PROSITE" id="PS00136">
    <property type="entry name" value="SUBTILASE_ASP"/>
    <property type="match status" value="1"/>
</dbReference>
<evidence type="ECO:0000256" key="8">
    <source>
        <dbReference type="RuleBase" id="RU003355"/>
    </source>
</evidence>
<dbReference type="GO" id="GO:0006508">
    <property type="term" value="P:proteolysis"/>
    <property type="evidence" value="ECO:0007669"/>
    <property type="project" value="UniProtKB-KW"/>
</dbReference>
<dbReference type="PANTHER" id="PTHR43806">
    <property type="entry name" value="PEPTIDASE S8"/>
    <property type="match status" value="1"/>
</dbReference>
<comment type="similarity">
    <text evidence="1 7 8">Belongs to the peptidase S8 family.</text>
</comment>
<keyword evidence="3 7" id="KW-0378">Hydrolase</keyword>
<feature type="domain" description="Peptidase S8/S53" evidence="11">
    <location>
        <begin position="192"/>
        <end position="429"/>
    </location>
</feature>
<evidence type="ECO:0000256" key="4">
    <source>
        <dbReference type="ARBA" id="ARBA00022825"/>
    </source>
</evidence>
<gene>
    <name evidence="12" type="ORF">ACHAWU_007341</name>
</gene>
<dbReference type="EC" id="3.4.21.62" evidence="6"/>
<dbReference type="PROSITE" id="PS00138">
    <property type="entry name" value="SUBTILASE_SER"/>
    <property type="match status" value="1"/>
</dbReference>
<feature type="compositionally biased region" description="Basic and acidic residues" evidence="9">
    <location>
        <begin position="603"/>
        <end position="614"/>
    </location>
</feature>
<dbReference type="SUPFAM" id="SSF52743">
    <property type="entry name" value="Subtilisin-like"/>
    <property type="match status" value="1"/>
</dbReference>
<evidence type="ECO:0000256" key="3">
    <source>
        <dbReference type="ARBA" id="ARBA00022801"/>
    </source>
</evidence>
<feature type="compositionally biased region" description="Polar residues" evidence="9">
    <location>
        <begin position="1009"/>
        <end position="1018"/>
    </location>
</feature>
<keyword evidence="2 7" id="KW-0645">Protease</keyword>
<dbReference type="CDD" id="cd04077">
    <property type="entry name" value="Peptidases_S8_PCSK9_ProteinaseK_like"/>
    <property type="match status" value="1"/>
</dbReference>
<dbReference type="InterPro" id="IPR015500">
    <property type="entry name" value="Peptidase_S8_subtilisin-rel"/>
</dbReference>
<keyword evidence="13" id="KW-1185">Reference proteome</keyword>
<dbReference type="InterPro" id="IPR023827">
    <property type="entry name" value="Peptidase_S8_Asp-AS"/>
</dbReference>
<dbReference type="InterPro" id="IPR037045">
    <property type="entry name" value="S8pro/Inhibitor_I9_sf"/>
</dbReference>
<evidence type="ECO:0000256" key="10">
    <source>
        <dbReference type="SAM" id="SignalP"/>
    </source>
</evidence>
<dbReference type="EMBL" id="JALLBG020000283">
    <property type="protein sequence ID" value="KAL3756962.1"/>
    <property type="molecule type" value="Genomic_DNA"/>
</dbReference>
<evidence type="ECO:0000256" key="9">
    <source>
        <dbReference type="SAM" id="MobiDB-lite"/>
    </source>
</evidence>
<reference evidence="12 13" key="1">
    <citation type="submission" date="2024-10" db="EMBL/GenBank/DDBJ databases">
        <title>Updated reference genomes for cyclostephanoid diatoms.</title>
        <authorList>
            <person name="Roberts W.R."/>
            <person name="Alverson A.J."/>
        </authorList>
    </citation>
    <scope>NUCLEOTIDE SEQUENCE [LARGE SCALE GENOMIC DNA]</scope>
    <source>
        <strain evidence="12 13">AJA232-27</strain>
    </source>
</reference>
<dbReference type="PROSITE" id="PS51892">
    <property type="entry name" value="SUBTILASE"/>
    <property type="match status" value="1"/>
</dbReference>
<dbReference type="Pfam" id="PF00082">
    <property type="entry name" value="Peptidase_S8"/>
    <property type="match status" value="1"/>
</dbReference>
<feature type="region of interest" description="Disordered" evidence="9">
    <location>
        <begin position="772"/>
        <end position="1018"/>
    </location>
</feature>
<proteinExistence type="inferred from homology"/>
<evidence type="ECO:0000313" key="12">
    <source>
        <dbReference type="EMBL" id="KAL3756962.1"/>
    </source>
</evidence>
<feature type="region of interest" description="Disordered" evidence="9">
    <location>
        <begin position="449"/>
        <end position="503"/>
    </location>
</feature>
<feature type="compositionally biased region" description="Polar residues" evidence="9">
    <location>
        <begin position="856"/>
        <end position="881"/>
    </location>
</feature>
<name>A0ABD3M021_9STRA</name>
<dbReference type="PANTHER" id="PTHR43806:SF11">
    <property type="entry name" value="CEREVISIN-RELATED"/>
    <property type="match status" value="1"/>
</dbReference>
<dbReference type="InterPro" id="IPR036852">
    <property type="entry name" value="Peptidase_S8/S53_dom_sf"/>
</dbReference>
<dbReference type="InterPro" id="IPR023828">
    <property type="entry name" value="Peptidase_S8_Ser-AS"/>
</dbReference>